<reference evidence="2" key="1">
    <citation type="submission" date="2019-12" db="EMBL/GenBank/DDBJ databases">
        <title>An insight into the sialome of adult female Ixodes ricinus ticks feeding for 6 days.</title>
        <authorList>
            <person name="Perner J."/>
            <person name="Ribeiro J.M.C."/>
        </authorList>
    </citation>
    <scope>NUCLEOTIDE SEQUENCE</scope>
    <source>
        <strain evidence="2">Semi-engorged</strain>
        <tissue evidence="2">Salivary glands</tissue>
    </source>
</reference>
<protein>
    <submittedName>
        <fullName evidence="2">Putative secreted protein</fullName>
    </submittedName>
</protein>
<dbReference type="AlphaFoldDB" id="A0A6B0U5J2"/>
<feature type="chain" id="PRO_5025502907" evidence="1">
    <location>
        <begin position="29"/>
        <end position="98"/>
    </location>
</feature>
<accession>A0A6B0U5J2</accession>
<keyword evidence="1" id="KW-0732">Signal</keyword>
<proteinExistence type="predicted"/>
<organism evidence="2">
    <name type="scientific">Ixodes ricinus</name>
    <name type="common">Common tick</name>
    <name type="synonym">Acarus ricinus</name>
    <dbReference type="NCBI Taxonomy" id="34613"/>
    <lineage>
        <taxon>Eukaryota</taxon>
        <taxon>Metazoa</taxon>
        <taxon>Ecdysozoa</taxon>
        <taxon>Arthropoda</taxon>
        <taxon>Chelicerata</taxon>
        <taxon>Arachnida</taxon>
        <taxon>Acari</taxon>
        <taxon>Parasitiformes</taxon>
        <taxon>Ixodida</taxon>
        <taxon>Ixodoidea</taxon>
        <taxon>Ixodidae</taxon>
        <taxon>Ixodinae</taxon>
        <taxon>Ixodes</taxon>
    </lineage>
</organism>
<evidence type="ECO:0000256" key="1">
    <source>
        <dbReference type="SAM" id="SignalP"/>
    </source>
</evidence>
<evidence type="ECO:0000313" key="2">
    <source>
        <dbReference type="EMBL" id="MXU87779.1"/>
    </source>
</evidence>
<sequence length="98" mass="10015">MGPCMGPCWDWGAIIMLPTCISLGCCMARGLSPPGGCGAPPSMPWAPWVAIERRAIMGSWGVPCGGPPGGTPITVPLGARPGWGAFLEYVSRLSSVGS</sequence>
<feature type="signal peptide" evidence="1">
    <location>
        <begin position="1"/>
        <end position="28"/>
    </location>
</feature>
<name>A0A6B0U5J2_IXORI</name>
<dbReference type="EMBL" id="GIFC01005696">
    <property type="protein sequence ID" value="MXU87779.1"/>
    <property type="molecule type" value="Transcribed_RNA"/>
</dbReference>